<dbReference type="Pfam" id="PF20434">
    <property type="entry name" value="BD-FAE"/>
    <property type="match status" value="1"/>
</dbReference>
<dbReference type="EMBL" id="JACHGW010000004">
    <property type="protein sequence ID" value="MBB6052373.1"/>
    <property type="molecule type" value="Genomic_DNA"/>
</dbReference>
<accession>A0A7W9SU39</accession>
<dbReference type="Proteomes" id="UP000520814">
    <property type="component" value="Unassembled WGS sequence"/>
</dbReference>
<dbReference type="InterPro" id="IPR050300">
    <property type="entry name" value="GDXG_lipolytic_enzyme"/>
</dbReference>
<proteinExistence type="predicted"/>
<organism evidence="3 4">
    <name type="scientific">Armatimonas rosea</name>
    <dbReference type="NCBI Taxonomy" id="685828"/>
    <lineage>
        <taxon>Bacteria</taxon>
        <taxon>Bacillati</taxon>
        <taxon>Armatimonadota</taxon>
        <taxon>Armatimonadia</taxon>
        <taxon>Armatimonadales</taxon>
        <taxon>Armatimonadaceae</taxon>
        <taxon>Armatimonas</taxon>
    </lineage>
</organism>
<dbReference type="PANTHER" id="PTHR48081:SF6">
    <property type="entry name" value="PEPTIDASE S9 PROLYL OLIGOPEPTIDASE CATALYTIC DOMAIN-CONTAINING PROTEIN"/>
    <property type="match status" value="1"/>
</dbReference>
<dbReference type="RefSeq" id="WP_184201299.1">
    <property type="nucleotide sequence ID" value="NZ_JACHGW010000004.1"/>
</dbReference>
<dbReference type="PANTHER" id="PTHR48081">
    <property type="entry name" value="AB HYDROLASE SUPERFAMILY PROTEIN C4A8.06C"/>
    <property type="match status" value="1"/>
</dbReference>
<gene>
    <name evidence="3" type="ORF">HNQ39_004194</name>
</gene>
<dbReference type="Gene3D" id="3.40.50.1820">
    <property type="entry name" value="alpha/beta hydrolase"/>
    <property type="match status" value="1"/>
</dbReference>
<keyword evidence="4" id="KW-1185">Reference proteome</keyword>
<comment type="caution">
    <text evidence="3">The sequence shown here is derived from an EMBL/GenBank/DDBJ whole genome shotgun (WGS) entry which is preliminary data.</text>
</comment>
<protein>
    <submittedName>
        <fullName evidence="3">Acetyl esterase/lipase</fullName>
    </submittedName>
</protein>
<evidence type="ECO:0000313" key="4">
    <source>
        <dbReference type="Proteomes" id="UP000520814"/>
    </source>
</evidence>
<sequence>MNTVVPLYPEGQVPFALGTGPEDTPTLTLYPPDKPNGAAVVVCPGGGYGGLAGHEGEPIAKWLNTLGVFAAVLKYRLGPKYHHPAEMTDALSAIKLVRSKGREWGVDPKRVGILGFSAGGHLTSTAATHFTGPEDRPDLAVLVYPVITLEGKAAHAGSRRNLLGDSPSPELVRDLSNHLKVTKNTPPCFIMHTADDAVVPVENALLFASALAANGVPFALQVYEHAPHGVGLGRAEFPETLAWPEQCARWFKQRGFV</sequence>
<dbReference type="InterPro" id="IPR049492">
    <property type="entry name" value="BD-FAE-like_dom"/>
</dbReference>
<evidence type="ECO:0000259" key="2">
    <source>
        <dbReference type="Pfam" id="PF20434"/>
    </source>
</evidence>
<keyword evidence="1" id="KW-0378">Hydrolase</keyword>
<dbReference type="SUPFAM" id="SSF53474">
    <property type="entry name" value="alpha/beta-Hydrolases"/>
    <property type="match status" value="1"/>
</dbReference>
<dbReference type="GO" id="GO:0016787">
    <property type="term" value="F:hydrolase activity"/>
    <property type="evidence" value="ECO:0007669"/>
    <property type="project" value="UniProtKB-KW"/>
</dbReference>
<dbReference type="AlphaFoldDB" id="A0A7W9SU39"/>
<evidence type="ECO:0000313" key="3">
    <source>
        <dbReference type="EMBL" id="MBB6052373.1"/>
    </source>
</evidence>
<name>A0A7W9SU39_ARMRO</name>
<evidence type="ECO:0000256" key="1">
    <source>
        <dbReference type="ARBA" id="ARBA00022801"/>
    </source>
</evidence>
<dbReference type="InterPro" id="IPR029058">
    <property type="entry name" value="AB_hydrolase_fold"/>
</dbReference>
<reference evidence="3 4" key="1">
    <citation type="submission" date="2020-08" db="EMBL/GenBank/DDBJ databases">
        <title>Genomic Encyclopedia of Type Strains, Phase IV (KMG-IV): sequencing the most valuable type-strain genomes for metagenomic binning, comparative biology and taxonomic classification.</title>
        <authorList>
            <person name="Goeker M."/>
        </authorList>
    </citation>
    <scope>NUCLEOTIDE SEQUENCE [LARGE SCALE GENOMIC DNA]</scope>
    <source>
        <strain evidence="3 4">DSM 23562</strain>
    </source>
</reference>
<feature type="domain" description="BD-FAE-like" evidence="2">
    <location>
        <begin position="38"/>
        <end position="211"/>
    </location>
</feature>